<dbReference type="EMBL" id="JGDS01000058">
    <property type="protein sequence ID" value="EXZ72558.1"/>
    <property type="molecule type" value="Genomic_DNA"/>
</dbReference>
<accession>A0A016ATY1</accession>
<proteinExistence type="predicted"/>
<sequence length="41" mass="5003">MWQSEDFDIVETNEYVNIYNSKGKWMIIDPKMLFGEKQFNL</sequence>
<protein>
    <submittedName>
        <fullName evidence="1">Uncharacterized protein</fullName>
    </submittedName>
</protein>
<gene>
    <name evidence="1" type="ORF">M123_3064</name>
</gene>
<reference evidence="1 2" key="1">
    <citation type="submission" date="2014-02" db="EMBL/GenBank/DDBJ databases">
        <authorList>
            <person name="Sears C."/>
            <person name="Carroll K."/>
            <person name="Sack B.R."/>
            <person name="Qadri F."/>
            <person name="Myers L.L."/>
            <person name="Chung G.-T."/>
            <person name="Escheverria P."/>
            <person name="Fraser C.M."/>
            <person name="Sadzewicz L."/>
            <person name="Shefchek K.A."/>
            <person name="Tallon L."/>
            <person name="Das S.P."/>
            <person name="Daugherty S."/>
            <person name="Mongodin E.F."/>
        </authorList>
    </citation>
    <scope>NUCLEOTIDE SEQUENCE [LARGE SCALE GENOMIC DNA]</scope>
    <source>
        <strain evidence="1 2">3976T8</strain>
    </source>
</reference>
<evidence type="ECO:0000313" key="1">
    <source>
        <dbReference type="EMBL" id="EXZ72558.1"/>
    </source>
</evidence>
<name>A0A016ATY1_BACFG</name>
<evidence type="ECO:0000313" key="2">
    <source>
        <dbReference type="Proteomes" id="UP000020938"/>
    </source>
</evidence>
<organism evidence="1 2">
    <name type="scientific">Bacteroides fragilis str. 3976T8</name>
    <dbReference type="NCBI Taxonomy" id="1339314"/>
    <lineage>
        <taxon>Bacteria</taxon>
        <taxon>Pseudomonadati</taxon>
        <taxon>Bacteroidota</taxon>
        <taxon>Bacteroidia</taxon>
        <taxon>Bacteroidales</taxon>
        <taxon>Bacteroidaceae</taxon>
        <taxon>Bacteroides</taxon>
    </lineage>
</organism>
<dbReference type="Proteomes" id="UP000020938">
    <property type="component" value="Unassembled WGS sequence"/>
</dbReference>
<dbReference type="AlphaFoldDB" id="A0A016ATY1"/>
<comment type="caution">
    <text evidence="1">The sequence shown here is derived from an EMBL/GenBank/DDBJ whole genome shotgun (WGS) entry which is preliminary data.</text>
</comment>
<dbReference type="PATRIC" id="fig|1339314.3.peg.3224"/>